<evidence type="ECO:0000313" key="1">
    <source>
        <dbReference type="EMBL" id="BAJ98942.1"/>
    </source>
</evidence>
<dbReference type="EMBL" id="AK367739">
    <property type="protein sequence ID" value="BAJ98942.1"/>
    <property type="molecule type" value="mRNA"/>
</dbReference>
<accession>F2DV21</accession>
<proteinExistence type="evidence at transcript level"/>
<name>F2DV21_HORVV</name>
<sequence>MFGEDRGWSYTSAACFVCLSTFSRNRESSYTLDRTIFVRLLGEPRKVEDCCNDGLALTPLFPMSLACRSQKVSSLPRDWEDRLPFLSPLARFSLLVCFFLSVPFFSLLFIQI</sequence>
<protein>
    <submittedName>
        <fullName evidence="1">Predicted protein</fullName>
    </submittedName>
</protein>
<dbReference type="ExpressionAtlas" id="F2DV21">
    <property type="expression patterns" value="baseline"/>
</dbReference>
<organism evidence="1">
    <name type="scientific">Hordeum vulgare subsp. vulgare</name>
    <name type="common">Domesticated barley</name>
    <dbReference type="NCBI Taxonomy" id="112509"/>
    <lineage>
        <taxon>Eukaryota</taxon>
        <taxon>Viridiplantae</taxon>
        <taxon>Streptophyta</taxon>
        <taxon>Embryophyta</taxon>
        <taxon>Tracheophyta</taxon>
        <taxon>Spermatophyta</taxon>
        <taxon>Magnoliopsida</taxon>
        <taxon>Liliopsida</taxon>
        <taxon>Poales</taxon>
        <taxon>Poaceae</taxon>
        <taxon>BOP clade</taxon>
        <taxon>Pooideae</taxon>
        <taxon>Triticodae</taxon>
        <taxon>Triticeae</taxon>
        <taxon>Hordeinae</taxon>
        <taxon>Hordeum</taxon>
    </lineage>
</organism>
<dbReference type="AlphaFoldDB" id="F2DV21"/>
<reference evidence="1" key="1">
    <citation type="journal article" date="2011" name="Plant Physiol.">
        <title>Comprehensive sequence analysis of 24,783 barley full-length cDNAs derived from 12 clone libraries.</title>
        <authorList>
            <person name="Matsumoto T."/>
            <person name="Tanaka T."/>
            <person name="Sakai H."/>
            <person name="Amano N."/>
            <person name="Kanamori H."/>
            <person name="Kurita K."/>
            <person name="Kikuta A."/>
            <person name="Kamiya K."/>
            <person name="Yamamoto M."/>
            <person name="Ikawa H."/>
            <person name="Fujii N."/>
            <person name="Hori K."/>
            <person name="Itoh T."/>
            <person name="Sato K."/>
        </authorList>
    </citation>
    <scope>NUCLEOTIDE SEQUENCE</scope>
    <source>
        <tissue evidence="1">Shoot and root</tissue>
    </source>
</reference>
<dbReference type="InParanoid" id="F2DV21"/>